<reference evidence="2 3" key="1">
    <citation type="submission" date="2024-04" db="EMBL/GenBank/DDBJ databases">
        <authorList>
            <person name="Fracassetti M."/>
        </authorList>
    </citation>
    <scope>NUCLEOTIDE SEQUENCE [LARGE SCALE GENOMIC DNA]</scope>
</reference>
<name>A0AAV2EGQ1_9ROSI</name>
<evidence type="ECO:0000313" key="3">
    <source>
        <dbReference type="Proteomes" id="UP001497516"/>
    </source>
</evidence>
<feature type="signal peptide" evidence="1">
    <location>
        <begin position="1"/>
        <end position="18"/>
    </location>
</feature>
<accession>A0AAV2EGQ1</accession>
<dbReference type="Proteomes" id="UP001497516">
    <property type="component" value="Chromosome 4"/>
</dbReference>
<dbReference type="EMBL" id="OZ034817">
    <property type="protein sequence ID" value="CAL1384710.1"/>
    <property type="molecule type" value="Genomic_DNA"/>
</dbReference>
<evidence type="ECO:0008006" key="4">
    <source>
        <dbReference type="Google" id="ProtNLM"/>
    </source>
</evidence>
<feature type="chain" id="PRO_5043315159" description="Secreted protein" evidence="1">
    <location>
        <begin position="19"/>
        <end position="90"/>
    </location>
</feature>
<sequence length="90" mass="9788">MFTFGNSVLTNILVQTAALLSLDPVQVTICCCPRIEVVVDLFAAHCGGSLFLWLGFPKELCFELLSLLHRPVSSSHGMTSPFHVPSLTVL</sequence>
<protein>
    <recommendedName>
        <fullName evidence="4">Secreted protein</fullName>
    </recommendedName>
</protein>
<dbReference type="AlphaFoldDB" id="A0AAV2EGQ1"/>
<proteinExistence type="predicted"/>
<gene>
    <name evidence="2" type="ORF">LTRI10_LOCUS25895</name>
</gene>
<keyword evidence="3" id="KW-1185">Reference proteome</keyword>
<evidence type="ECO:0000313" key="2">
    <source>
        <dbReference type="EMBL" id="CAL1384710.1"/>
    </source>
</evidence>
<keyword evidence="1" id="KW-0732">Signal</keyword>
<organism evidence="2 3">
    <name type="scientific">Linum trigynum</name>
    <dbReference type="NCBI Taxonomy" id="586398"/>
    <lineage>
        <taxon>Eukaryota</taxon>
        <taxon>Viridiplantae</taxon>
        <taxon>Streptophyta</taxon>
        <taxon>Embryophyta</taxon>
        <taxon>Tracheophyta</taxon>
        <taxon>Spermatophyta</taxon>
        <taxon>Magnoliopsida</taxon>
        <taxon>eudicotyledons</taxon>
        <taxon>Gunneridae</taxon>
        <taxon>Pentapetalae</taxon>
        <taxon>rosids</taxon>
        <taxon>fabids</taxon>
        <taxon>Malpighiales</taxon>
        <taxon>Linaceae</taxon>
        <taxon>Linum</taxon>
    </lineage>
</organism>
<evidence type="ECO:0000256" key="1">
    <source>
        <dbReference type="SAM" id="SignalP"/>
    </source>
</evidence>